<comment type="caution">
    <text evidence="1">The sequence shown here is derived from an EMBL/GenBank/DDBJ whole genome shotgun (WGS) entry which is preliminary data.</text>
</comment>
<proteinExistence type="predicted"/>
<gene>
    <name evidence="1" type="ORF">OJ997_25675</name>
</gene>
<dbReference type="Proteomes" id="UP001147653">
    <property type="component" value="Unassembled WGS sequence"/>
</dbReference>
<name>A0A9X3S9T3_9ACTN</name>
<reference evidence="1" key="1">
    <citation type="submission" date="2022-10" db="EMBL/GenBank/DDBJ databases">
        <title>The WGS of Solirubrobacter phytolaccae KCTC 29190.</title>
        <authorList>
            <person name="Jiang Z."/>
        </authorList>
    </citation>
    <scope>NUCLEOTIDE SEQUENCE</scope>
    <source>
        <strain evidence="1">KCTC 29190</strain>
    </source>
</reference>
<dbReference type="EMBL" id="JAPDDP010000059">
    <property type="protein sequence ID" value="MDA0183724.1"/>
    <property type="molecule type" value="Genomic_DNA"/>
</dbReference>
<evidence type="ECO:0000313" key="1">
    <source>
        <dbReference type="EMBL" id="MDA0183724.1"/>
    </source>
</evidence>
<organism evidence="1 2">
    <name type="scientific">Solirubrobacter phytolaccae</name>
    <dbReference type="NCBI Taxonomy" id="1404360"/>
    <lineage>
        <taxon>Bacteria</taxon>
        <taxon>Bacillati</taxon>
        <taxon>Actinomycetota</taxon>
        <taxon>Thermoleophilia</taxon>
        <taxon>Solirubrobacterales</taxon>
        <taxon>Solirubrobacteraceae</taxon>
        <taxon>Solirubrobacter</taxon>
    </lineage>
</organism>
<dbReference type="AlphaFoldDB" id="A0A9X3S9T3"/>
<accession>A0A9X3S9T3</accession>
<sequence>MRSSHTRVRHVVIASTILVLGIAPLGVAATGDALREGARNGTATKETEIISNNATGYTTRQSNKSTSGGGAIYGCRSTAGGSTATPPKNPCIRANNLSTGFAFEFNAVGAESAGSITVGAGGDTKKPFTTNATGVATGLNADRVDGADAASLKTRWLLINEAGQIEEQSGGFAILDAYQTNQNVYIDSGATLAGKGLQATIAIQNKIDTDGAAGAEPNFGGEVSVARCQTVAVECAPANSKSANALVVSPRNSDGTATAGTPVNPRKRVYISITE</sequence>
<dbReference type="RefSeq" id="WP_270028138.1">
    <property type="nucleotide sequence ID" value="NZ_JAPDDP010000059.1"/>
</dbReference>
<protein>
    <submittedName>
        <fullName evidence="1">Uncharacterized protein</fullName>
    </submittedName>
</protein>
<keyword evidence="2" id="KW-1185">Reference proteome</keyword>
<evidence type="ECO:0000313" key="2">
    <source>
        <dbReference type="Proteomes" id="UP001147653"/>
    </source>
</evidence>